<dbReference type="EMBL" id="DS547092">
    <property type="protein sequence ID" value="EDR14865.1"/>
    <property type="molecule type" value="Genomic_DNA"/>
</dbReference>
<dbReference type="AlphaFoldDB" id="B0CSL7"/>
<dbReference type="InParanoid" id="B0CSL7"/>
<gene>
    <name evidence="3" type="ORF">LACBIDRAFT_306054</name>
</gene>
<evidence type="ECO:0000313" key="3">
    <source>
        <dbReference type="EMBL" id="EDR14865.1"/>
    </source>
</evidence>
<evidence type="ECO:0000256" key="1">
    <source>
        <dbReference type="SAM" id="MobiDB-lite"/>
    </source>
</evidence>
<keyword evidence="4" id="KW-1185">Reference proteome</keyword>
<keyword evidence="2" id="KW-0472">Membrane</keyword>
<feature type="region of interest" description="Disordered" evidence="1">
    <location>
        <begin position="349"/>
        <end position="373"/>
    </location>
</feature>
<sequence>MAAQRFRRAPQNPSLKTPRPILYQEPSGRHLSRRYESSMRREGDIRKSNADIQDFQDSTFISHSALIPGQQLKGTPDEGPSSESPVPAFFPDTSGHSTEGFGPLSRPTENVLPSSLLSHFQATSHSSVPSPTFSPLPPLLSVISSSSMSAMDSSVSIPSPPTEDLPTANALDTSTPHRALLQNKLATPVIILLAVATGCLFLGACIITKSCTARSRRRRLKPLLPVLEKAYPDEDDFECKGSSIFGGKEQFSPAPGRTSTEWSWVQYPIPSSQPSAQATIHDARNQGNYEQAFTNSVPRDPAAQYPFSSTGCTHQFPTDPEPMAQESQHAVTRSTESEPMVTVAKHSAQTPVGTGGLPLDAAVQGPVSTTDSQDVIERMRRSNSQNHEQKRRSSGVGSIIAYDGADVSSPIFEATFQPLATPVLSAMPVVAQEGRARVQSSYFVNRPFTRFSVLPETYAIGTATKVNLTHAHAHSIENEVNLTTQMSDDQRERQTEALTHALGLPSPRCEYVVCSPQPSLYPDDSTPHTRDSSGPSSGSIVTMESGSSLLGSSNQSFDTLEKLSGVLENEGTRKTKRLKKKTGRRDSDKPPRVPSPPPLPSLTQMGLEHANPEAYSNYRSPTYSIYGLYDGERKSGIGY</sequence>
<evidence type="ECO:0000256" key="2">
    <source>
        <dbReference type="SAM" id="Phobius"/>
    </source>
</evidence>
<evidence type="ECO:0000313" key="4">
    <source>
        <dbReference type="Proteomes" id="UP000001194"/>
    </source>
</evidence>
<feature type="region of interest" description="Disordered" evidence="1">
    <location>
        <begin position="1"/>
        <end position="51"/>
    </location>
</feature>
<dbReference type="RefSeq" id="XP_001875424.1">
    <property type="nucleotide sequence ID" value="XM_001875389.1"/>
</dbReference>
<dbReference type="STRING" id="486041.B0CSL7"/>
<feature type="region of interest" description="Disordered" evidence="1">
    <location>
        <begin position="69"/>
        <end position="108"/>
    </location>
</feature>
<dbReference type="Proteomes" id="UP000001194">
    <property type="component" value="Unassembled WGS sequence"/>
</dbReference>
<feature type="compositionally biased region" description="Polar residues" evidence="1">
    <location>
        <begin position="532"/>
        <end position="544"/>
    </location>
</feature>
<name>B0CSL7_LACBS</name>
<proteinExistence type="predicted"/>
<keyword evidence="2" id="KW-0812">Transmembrane</keyword>
<feature type="region of interest" description="Disordered" evidence="1">
    <location>
        <begin position="520"/>
        <end position="617"/>
    </location>
</feature>
<protein>
    <submittedName>
        <fullName evidence="3">Predicted protein</fullName>
    </submittedName>
</protein>
<feature type="compositionally biased region" description="Basic residues" evidence="1">
    <location>
        <begin position="574"/>
        <end position="583"/>
    </location>
</feature>
<dbReference type="GeneID" id="6070531"/>
<feature type="transmembrane region" description="Helical" evidence="2">
    <location>
        <begin position="185"/>
        <end position="208"/>
    </location>
</feature>
<reference evidence="3 4" key="1">
    <citation type="journal article" date="2008" name="Nature">
        <title>The genome of Laccaria bicolor provides insights into mycorrhizal symbiosis.</title>
        <authorList>
            <person name="Martin F."/>
            <person name="Aerts A."/>
            <person name="Ahren D."/>
            <person name="Brun A."/>
            <person name="Danchin E.G.J."/>
            <person name="Duchaussoy F."/>
            <person name="Gibon J."/>
            <person name="Kohler A."/>
            <person name="Lindquist E."/>
            <person name="Pereda V."/>
            <person name="Salamov A."/>
            <person name="Shapiro H.J."/>
            <person name="Wuyts J."/>
            <person name="Blaudez D."/>
            <person name="Buee M."/>
            <person name="Brokstein P."/>
            <person name="Canbaeck B."/>
            <person name="Cohen D."/>
            <person name="Courty P.E."/>
            <person name="Coutinho P.M."/>
            <person name="Delaruelle C."/>
            <person name="Detter J.C."/>
            <person name="Deveau A."/>
            <person name="DiFazio S."/>
            <person name="Duplessis S."/>
            <person name="Fraissinet-Tachet L."/>
            <person name="Lucic E."/>
            <person name="Frey-Klett P."/>
            <person name="Fourrey C."/>
            <person name="Feussner I."/>
            <person name="Gay G."/>
            <person name="Grimwood J."/>
            <person name="Hoegger P.J."/>
            <person name="Jain P."/>
            <person name="Kilaru S."/>
            <person name="Labbe J."/>
            <person name="Lin Y.C."/>
            <person name="Legue V."/>
            <person name="Le Tacon F."/>
            <person name="Marmeisse R."/>
            <person name="Melayah D."/>
            <person name="Montanini B."/>
            <person name="Muratet M."/>
            <person name="Nehls U."/>
            <person name="Niculita-Hirzel H."/>
            <person name="Oudot-Le Secq M.P."/>
            <person name="Peter M."/>
            <person name="Quesneville H."/>
            <person name="Rajashekar B."/>
            <person name="Reich M."/>
            <person name="Rouhier N."/>
            <person name="Schmutz J."/>
            <person name="Yin T."/>
            <person name="Chalot M."/>
            <person name="Henrissat B."/>
            <person name="Kuees U."/>
            <person name="Lucas S."/>
            <person name="Van de Peer Y."/>
            <person name="Podila G.K."/>
            <person name="Polle A."/>
            <person name="Pukkila P.J."/>
            <person name="Richardson P.M."/>
            <person name="Rouze P."/>
            <person name="Sanders I.R."/>
            <person name="Stajich J.E."/>
            <person name="Tunlid A."/>
            <person name="Tuskan G."/>
            <person name="Grigoriev I.V."/>
        </authorList>
    </citation>
    <scope>NUCLEOTIDE SEQUENCE [LARGE SCALE GENOMIC DNA]</scope>
    <source>
        <strain evidence="4">S238N-H82 / ATCC MYA-4686</strain>
    </source>
</reference>
<keyword evidence="2" id="KW-1133">Transmembrane helix</keyword>
<accession>B0CSL7</accession>
<feature type="compositionally biased region" description="Basic and acidic residues" evidence="1">
    <location>
        <begin position="33"/>
        <end position="49"/>
    </location>
</feature>
<dbReference type="KEGG" id="lbc:LACBIDRAFT_306054"/>
<dbReference type="HOGENOM" id="CLU_032062_0_0_1"/>
<organism evidence="4">
    <name type="scientific">Laccaria bicolor (strain S238N-H82 / ATCC MYA-4686)</name>
    <name type="common">Bicoloured deceiver</name>
    <name type="synonym">Laccaria laccata var. bicolor</name>
    <dbReference type="NCBI Taxonomy" id="486041"/>
    <lineage>
        <taxon>Eukaryota</taxon>
        <taxon>Fungi</taxon>
        <taxon>Dikarya</taxon>
        <taxon>Basidiomycota</taxon>
        <taxon>Agaricomycotina</taxon>
        <taxon>Agaricomycetes</taxon>
        <taxon>Agaricomycetidae</taxon>
        <taxon>Agaricales</taxon>
        <taxon>Agaricineae</taxon>
        <taxon>Hydnangiaceae</taxon>
        <taxon>Laccaria</taxon>
    </lineage>
</organism>
<dbReference type="OrthoDB" id="2983908at2759"/>